<dbReference type="AlphaFoldDB" id="A0A942T8T5"/>
<reference evidence="3" key="1">
    <citation type="submission" date="2021-05" db="EMBL/GenBank/DDBJ databases">
        <title>Novel Bacillus species.</title>
        <authorList>
            <person name="Liu G."/>
        </authorList>
    </citation>
    <scope>NUCLEOTIDE SEQUENCE</scope>
    <source>
        <strain evidence="3">FJAT-50051</strain>
    </source>
</reference>
<keyword evidence="2" id="KW-0812">Transmembrane</keyword>
<feature type="compositionally biased region" description="Gly residues" evidence="1">
    <location>
        <begin position="167"/>
        <end position="180"/>
    </location>
</feature>
<keyword evidence="2" id="KW-0472">Membrane</keyword>
<dbReference type="EMBL" id="JAGYPE010000008">
    <property type="protein sequence ID" value="MBS4187505.1"/>
    <property type="molecule type" value="Genomic_DNA"/>
</dbReference>
<evidence type="ECO:0000256" key="1">
    <source>
        <dbReference type="SAM" id="MobiDB-lite"/>
    </source>
</evidence>
<proteinExistence type="predicted"/>
<keyword evidence="2" id="KW-1133">Transmembrane helix</keyword>
<feature type="compositionally biased region" description="Low complexity" evidence="1">
    <location>
        <begin position="12"/>
        <end position="56"/>
    </location>
</feature>
<feature type="transmembrane region" description="Helical" evidence="2">
    <location>
        <begin position="105"/>
        <end position="129"/>
    </location>
</feature>
<evidence type="ECO:0000313" key="3">
    <source>
        <dbReference type="EMBL" id="MBS4187505.1"/>
    </source>
</evidence>
<comment type="caution">
    <text evidence="3">The sequence shown here is derived from an EMBL/GenBank/DDBJ whole genome shotgun (WGS) entry which is preliminary data.</text>
</comment>
<feature type="region of interest" description="Disordered" evidence="1">
    <location>
        <begin position="1"/>
        <end position="103"/>
    </location>
</feature>
<sequence length="188" mass="18042">MNDSTPTAPGDGPAAQQPRQDAPSSPSAPASGYGAPQTTAAPAGWGAAPAAGSTATLDAPVRPDPYGQQHRAEPTWGGTAPNGPTPWYGAAAQQPTKRAQPKPPWFWPVIAAAVGLAALLAGGGIGFAVGHALGGGQGQSTTQLPGGGTNQFPGYGNGGTNQLPGGTQDGSGTSGSGTSGSGSDSSSS</sequence>
<evidence type="ECO:0000256" key="2">
    <source>
        <dbReference type="SAM" id="Phobius"/>
    </source>
</evidence>
<accession>A0A942T8T5</accession>
<organism evidence="3">
    <name type="scientific">Neobacillus citreus</name>
    <dbReference type="NCBI Taxonomy" id="2833578"/>
    <lineage>
        <taxon>Bacteria</taxon>
        <taxon>Bacillati</taxon>
        <taxon>Bacillota</taxon>
        <taxon>Bacilli</taxon>
        <taxon>Bacillales</taxon>
        <taxon>Bacillaceae</taxon>
        <taxon>Neobacillus</taxon>
    </lineage>
</organism>
<feature type="region of interest" description="Disordered" evidence="1">
    <location>
        <begin position="131"/>
        <end position="188"/>
    </location>
</feature>
<protein>
    <submittedName>
        <fullName evidence="3">Uncharacterized protein</fullName>
    </submittedName>
</protein>
<gene>
    <name evidence="3" type="ORF">KHB02_39720</name>
</gene>
<name>A0A942T8T5_9BACI</name>
<feature type="compositionally biased region" description="Gly residues" evidence="1">
    <location>
        <begin position="145"/>
        <end position="159"/>
    </location>
</feature>